<reference evidence="4" key="1">
    <citation type="submission" date="2017-02" db="UniProtKB">
        <authorList>
            <consortium name="WormBaseParasite"/>
        </authorList>
    </citation>
    <scope>IDENTIFICATION</scope>
</reference>
<organism evidence="2 4">
    <name type="scientific">Dracunculus medinensis</name>
    <name type="common">Guinea worm</name>
    <dbReference type="NCBI Taxonomy" id="318479"/>
    <lineage>
        <taxon>Eukaryota</taxon>
        <taxon>Metazoa</taxon>
        <taxon>Ecdysozoa</taxon>
        <taxon>Nematoda</taxon>
        <taxon>Chromadorea</taxon>
        <taxon>Rhabditida</taxon>
        <taxon>Spirurina</taxon>
        <taxon>Dracunculoidea</taxon>
        <taxon>Dracunculidae</taxon>
        <taxon>Dracunculus</taxon>
    </lineage>
</organism>
<dbReference type="Proteomes" id="UP000038040">
    <property type="component" value="Unplaced"/>
</dbReference>
<evidence type="ECO:0000313" key="2">
    <source>
        <dbReference type="Proteomes" id="UP000038040"/>
    </source>
</evidence>
<evidence type="ECO:0000313" key="1">
    <source>
        <dbReference type="EMBL" id="VDN58025.1"/>
    </source>
</evidence>
<reference evidence="1 3" key="2">
    <citation type="submission" date="2018-11" db="EMBL/GenBank/DDBJ databases">
        <authorList>
            <consortium name="Pathogen Informatics"/>
        </authorList>
    </citation>
    <scope>NUCLEOTIDE SEQUENCE [LARGE SCALE GENOMIC DNA]</scope>
</reference>
<dbReference type="EMBL" id="UYYG01001165">
    <property type="protein sequence ID" value="VDN58025.1"/>
    <property type="molecule type" value="Genomic_DNA"/>
</dbReference>
<gene>
    <name evidence="1" type="ORF">DME_LOCUS7998</name>
</gene>
<proteinExistence type="predicted"/>
<dbReference type="WBParaSite" id="DME_0000411501-mRNA-1">
    <property type="protein sequence ID" value="DME_0000411501-mRNA-1"/>
    <property type="gene ID" value="DME_0000411501"/>
</dbReference>
<name>A0A0N4UAE2_DRAME</name>
<accession>A0A0N4UAE2</accession>
<evidence type="ECO:0000313" key="4">
    <source>
        <dbReference type="WBParaSite" id="DME_0000411501-mRNA-1"/>
    </source>
</evidence>
<dbReference type="AlphaFoldDB" id="A0A0N4UAE2"/>
<keyword evidence="3" id="KW-1185">Reference proteome</keyword>
<evidence type="ECO:0000313" key="3">
    <source>
        <dbReference type="Proteomes" id="UP000274756"/>
    </source>
</evidence>
<sequence length="111" mass="12506">MASRMEAARLGDNRKLFYLLHKATMTRISQRSMVRDSNCVLIKSIKDCLIRWKEFFEAKLNHEAPSIAPDIADTFAEAYACNCEPPTEEEIISVIHKFKANKTPGEDGSSG</sequence>
<protein>
    <submittedName>
        <fullName evidence="1 4">Uncharacterized protein</fullName>
    </submittedName>
</protein>
<dbReference type="Proteomes" id="UP000274756">
    <property type="component" value="Unassembled WGS sequence"/>
</dbReference>